<dbReference type="WBParaSite" id="GPUH_0001201101-mRNA-1">
    <property type="protein sequence ID" value="GPUH_0001201101-mRNA-1"/>
    <property type="gene ID" value="GPUH_0001201101"/>
</dbReference>
<dbReference type="Pfam" id="PF07707">
    <property type="entry name" value="BACK"/>
    <property type="match status" value="1"/>
</dbReference>
<evidence type="ECO:0000259" key="1">
    <source>
        <dbReference type="PROSITE" id="PS50097"/>
    </source>
</evidence>
<gene>
    <name evidence="2" type="ORF">GPUH_LOCUS11997</name>
</gene>
<proteinExistence type="predicted"/>
<dbReference type="InterPro" id="IPR011705">
    <property type="entry name" value="BACK"/>
</dbReference>
<dbReference type="Gene3D" id="3.30.710.10">
    <property type="entry name" value="Potassium Channel Kv1.1, Chain A"/>
    <property type="match status" value="1"/>
</dbReference>
<dbReference type="Pfam" id="PF00651">
    <property type="entry name" value="BTB"/>
    <property type="match status" value="1"/>
</dbReference>
<dbReference type="OrthoDB" id="636773at2759"/>
<dbReference type="SMART" id="SM00875">
    <property type="entry name" value="BACK"/>
    <property type="match status" value="1"/>
</dbReference>
<protein>
    <submittedName>
        <fullName evidence="4">BTB domain-containing protein</fullName>
    </submittedName>
</protein>
<reference evidence="2 3" key="2">
    <citation type="submission" date="2018-11" db="EMBL/GenBank/DDBJ databases">
        <authorList>
            <consortium name="Pathogen Informatics"/>
        </authorList>
    </citation>
    <scope>NUCLEOTIDE SEQUENCE [LARGE SCALE GENOMIC DNA]</scope>
</reference>
<feature type="domain" description="BTB" evidence="1">
    <location>
        <begin position="142"/>
        <end position="214"/>
    </location>
</feature>
<dbReference type="AlphaFoldDB" id="A0A183DTF6"/>
<dbReference type="SMART" id="SM00225">
    <property type="entry name" value="BTB"/>
    <property type="match status" value="1"/>
</dbReference>
<dbReference type="GO" id="GO:0005829">
    <property type="term" value="C:cytosol"/>
    <property type="evidence" value="ECO:0007669"/>
    <property type="project" value="TreeGrafter"/>
</dbReference>
<dbReference type="InterPro" id="IPR000210">
    <property type="entry name" value="BTB/POZ_dom"/>
</dbReference>
<dbReference type="Proteomes" id="UP000271098">
    <property type="component" value="Unassembled WGS sequence"/>
</dbReference>
<dbReference type="PANTHER" id="PTHR45774">
    <property type="entry name" value="BTB/POZ DOMAIN-CONTAINING"/>
    <property type="match status" value="1"/>
</dbReference>
<sequence>MSEKNVVIAATCVQQAGPDSSPTEDASNVQCVDVESDQQPSTSSGWLVAVRAECYNQQVTFAFDVNEIQIFAENVEVSRPQPPLRISRIREKYDGVSITIPVDGTLSRPSKIKKVRPKPSKDGFKATLRERNGSMYLNEWLADVHFVVGDVGIFDSSERIPAHSYILSIASEPFSAMFNGGFDRKNEIEIPDVEPAAFKILLKYLYSDDIELDATSALSTLYVAKKYMITYLAQAAIDFLDCNLKADNVCSLLAHSRLFDEEFLNRCWKLVDADAERVLSSDSFCDIDFSLLDQIISRKTLVVREKIVYEAAIKWAKAECGRRELPDLPQNLRDVLGNALYHIRFRAMTINEFANGPAKAGLLTCQETNDVFIHFAAEEKPSLPFPVNKRCGLRLLSCTRFQTVLQGSVKKALLGFFTRMIYKNHRK</sequence>
<evidence type="ECO:0000313" key="4">
    <source>
        <dbReference type="WBParaSite" id="GPUH_0001201101-mRNA-1"/>
    </source>
</evidence>
<keyword evidence="3" id="KW-1185">Reference proteome</keyword>
<evidence type="ECO:0000313" key="3">
    <source>
        <dbReference type="Proteomes" id="UP000271098"/>
    </source>
</evidence>
<evidence type="ECO:0000313" key="2">
    <source>
        <dbReference type="EMBL" id="VDN19659.1"/>
    </source>
</evidence>
<organism evidence="4">
    <name type="scientific">Gongylonema pulchrum</name>
    <dbReference type="NCBI Taxonomy" id="637853"/>
    <lineage>
        <taxon>Eukaryota</taxon>
        <taxon>Metazoa</taxon>
        <taxon>Ecdysozoa</taxon>
        <taxon>Nematoda</taxon>
        <taxon>Chromadorea</taxon>
        <taxon>Rhabditida</taxon>
        <taxon>Spirurina</taxon>
        <taxon>Spiruromorpha</taxon>
        <taxon>Spiruroidea</taxon>
        <taxon>Gongylonematidae</taxon>
        <taxon>Gongylonema</taxon>
    </lineage>
</organism>
<accession>A0A183DTF6</accession>
<dbReference type="GO" id="GO:0022008">
    <property type="term" value="P:neurogenesis"/>
    <property type="evidence" value="ECO:0007669"/>
    <property type="project" value="TreeGrafter"/>
</dbReference>
<dbReference type="PROSITE" id="PS50097">
    <property type="entry name" value="BTB"/>
    <property type="match status" value="1"/>
</dbReference>
<reference evidence="4" key="1">
    <citation type="submission" date="2016-06" db="UniProtKB">
        <authorList>
            <consortium name="WormBaseParasite"/>
        </authorList>
    </citation>
    <scope>IDENTIFICATION</scope>
</reference>
<dbReference type="SUPFAM" id="SSF54695">
    <property type="entry name" value="POZ domain"/>
    <property type="match status" value="1"/>
</dbReference>
<dbReference type="PANTHER" id="PTHR45774:SF4">
    <property type="entry name" value="AXUNDEAD, ISOFORM F"/>
    <property type="match status" value="1"/>
</dbReference>
<name>A0A183DTF6_9BILA</name>
<dbReference type="InterPro" id="IPR011333">
    <property type="entry name" value="SKP1/BTB/POZ_sf"/>
</dbReference>
<dbReference type="Gene3D" id="1.25.40.420">
    <property type="match status" value="1"/>
</dbReference>
<dbReference type="EMBL" id="UYRT01078960">
    <property type="protein sequence ID" value="VDN19659.1"/>
    <property type="molecule type" value="Genomic_DNA"/>
</dbReference>